<organism evidence="9 10">
    <name type="scientific">Intrasporangium chromatireducens Q5-1</name>
    <dbReference type="NCBI Taxonomy" id="584657"/>
    <lineage>
        <taxon>Bacteria</taxon>
        <taxon>Bacillati</taxon>
        <taxon>Actinomycetota</taxon>
        <taxon>Actinomycetes</taxon>
        <taxon>Micrococcales</taxon>
        <taxon>Intrasporangiaceae</taxon>
        <taxon>Intrasporangium</taxon>
    </lineage>
</organism>
<dbReference type="Pfam" id="PF03458">
    <property type="entry name" value="Gly_transporter"/>
    <property type="match status" value="2"/>
</dbReference>
<feature type="transmembrane region" description="Helical" evidence="7">
    <location>
        <begin position="68"/>
        <end position="85"/>
    </location>
</feature>
<reference evidence="10" key="1">
    <citation type="submission" date="2013-08" db="EMBL/GenBank/DDBJ databases">
        <title>Intrasporangium oryzae NRRL B-24470.</title>
        <authorList>
            <person name="Liu H."/>
            <person name="Wang G."/>
        </authorList>
    </citation>
    <scope>NUCLEOTIDE SEQUENCE [LARGE SCALE GENOMIC DNA]</scope>
    <source>
        <strain evidence="10">Q5-1</strain>
    </source>
</reference>
<evidence type="ECO:0000256" key="7">
    <source>
        <dbReference type="SAM" id="Phobius"/>
    </source>
</evidence>
<dbReference type="PANTHER" id="PTHR30506:SF3">
    <property type="entry name" value="UPF0126 INNER MEMBRANE PROTEIN YADS-RELATED"/>
    <property type="match status" value="1"/>
</dbReference>
<evidence type="ECO:0000256" key="1">
    <source>
        <dbReference type="ARBA" id="ARBA00004651"/>
    </source>
</evidence>
<feature type="transmembrane region" description="Helical" evidence="7">
    <location>
        <begin position="181"/>
        <end position="199"/>
    </location>
</feature>
<evidence type="ECO:0000256" key="2">
    <source>
        <dbReference type="ARBA" id="ARBA00008193"/>
    </source>
</evidence>
<proteinExistence type="inferred from homology"/>
<keyword evidence="6 7" id="KW-0472">Membrane</keyword>
<sequence>MDTGETLLLALDLTGTFAFALNGALTAMRVADVDIIGVLTLGIITAMGGGIVRDMLIDSLPPATFSDWRYLAVAAGGSLIAFFLGRRLSHLMGPINMLDAVGLSFFAVTGASKALAFGLGPAQAVILGAVTAVGGGTLRDVLTKRVPNVLRSELYAIPALIAATIVVVATTFHFYGLPIALVAAVLCFAVRMIGVRYDLNAPKPPRRNLGG</sequence>
<feature type="transmembrane region" description="Helical" evidence="7">
    <location>
        <begin position="35"/>
        <end position="56"/>
    </location>
</feature>
<feature type="domain" description="Glycine transporter" evidence="8">
    <location>
        <begin position="10"/>
        <end position="84"/>
    </location>
</feature>
<keyword evidence="3" id="KW-1003">Cell membrane</keyword>
<protein>
    <submittedName>
        <fullName evidence="9">Membrane protein</fullName>
    </submittedName>
</protein>
<dbReference type="PATRIC" id="fig|584657.3.peg.1964"/>
<keyword evidence="5 7" id="KW-1133">Transmembrane helix</keyword>
<comment type="subcellular location">
    <subcellularLocation>
        <location evidence="1">Cell membrane</location>
        <topology evidence="1">Multi-pass membrane protein</topology>
    </subcellularLocation>
</comment>
<feature type="transmembrane region" description="Helical" evidence="7">
    <location>
        <begin position="154"/>
        <end position="175"/>
    </location>
</feature>
<dbReference type="EMBL" id="AWQS01000064">
    <property type="protein sequence ID" value="EWT06136.1"/>
    <property type="molecule type" value="Genomic_DNA"/>
</dbReference>
<feature type="transmembrane region" description="Helical" evidence="7">
    <location>
        <begin position="6"/>
        <end position="28"/>
    </location>
</feature>
<keyword evidence="4 7" id="KW-0812">Transmembrane</keyword>
<dbReference type="OrthoDB" id="9791874at2"/>
<evidence type="ECO:0000256" key="5">
    <source>
        <dbReference type="ARBA" id="ARBA00022989"/>
    </source>
</evidence>
<evidence type="ECO:0000256" key="4">
    <source>
        <dbReference type="ARBA" id="ARBA00022692"/>
    </source>
</evidence>
<evidence type="ECO:0000313" key="9">
    <source>
        <dbReference type="EMBL" id="EWT06136.1"/>
    </source>
</evidence>
<evidence type="ECO:0000313" key="10">
    <source>
        <dbReference type="Proteomes" id="UP000019494"/>
    </source>
</evidence>
<gene>
    <name evidence="9" type="ORF">N864_24055</name>
</gene>
<feature type="domain" description="Glycine transporter" evidence="8">
    <location>
        <begin position="97"/>
        <end position="169"/>
    </location>
</feature>
<evidence type="ECO:0000256" key="3">
    <source>
        <dbReference type="ARBA" id="ARBA00022475"/>
    </source>
</evidence>
<dbReference type="GO" id="GO:0005886">
    <property type="term" value="C:plasma membrane"/>
    <property type="evidence" value="ECO:0007669"/>
    <property type="project" value="UniProtKB-SubCell"/>
</dbReference>
<accession>W9GIS3</accession>
<evidence type="ECO:0000256" key="6">
    <source>
        <dbReference type="ARBA" id="ARBA00023136"/>
    </source>
</evidence>
<dbReference type="AlphaFoldDB" id="W9GIS3"/>
<dbReference type="Proteomes" id="UP000019494">
    <property type="component" value="Unassembled WGS sequence"/>
</dbReference>
<comment type="similarity">
    <text evidence="2">Belongs to the UPF0126 family.</text>
</comment>
<feature type="transmembrane region" description="Helical" evidence="7">
    <location>
        <begin position="122"/>
        <end position="142"/>
    </location>
</feature>
<name>W9GIS3_9MICO</name>
<dbReference type="PANTHER" id="PTHR30506">
    <property type="entry name" value="INNER MEMBRANE PROTEIN"/>
    <property type="match status" value="1"/>
</dbReference>
<evidence type="ECO:0000259" key="8">
    <source>
        <dbReference type="Pfam" id="PF03458"/>
    </source>
</evidence>
<keyword evidence="10" id="KW-1185">Reference proteome</keyword>
<dbReference type="InterPro" id="IPR005115">
    <property type="entry name" value="Gly_transporter"/>
</dbReference>
<comment type="caution">
    <text evidence="9">The sequence shown here is derived from an EMBL/GenBank/DDBJ whole genome shotgun (WGS) entry which is preliminary data.</text>
</comment>